<evidence type="ECO:0000313" key="2">
    <source>
        <dbReference type="EMBL" id="KAF5391554.1"/>
    </source>
</evidence>
<reference evidence="2 3" key="1">
    <citation type="journal article" date="2020" name="ISME J.">
        <title>Uncovering the hidden diversity of litter-decomposition mechanisms in mushroom-forming fungi.</title>
        <authorList>
            <person name="Floudas D."/>
            <person name="Bentzer J."/>
            <person name="Ahren D."/>
            <person name="Johansson T."/>
            <person name="Persson P."/>
            <person name="Tunlid A."/>
        </authorList>
    </citation>
    <scope>NUCLEOTIDE SEQUENCE [LARGE SCALE GENOMIC DNA]</scope>
    <source>
        <strain evidence="2 3">CBS 406.79</strain>
    </source>
</reference>
<evidence type="ECO:0000313" key="3">
    <source>
        <dbReference type="Proteomes" id="UP000518752"/>
    </source>
</evidence>
<protein>
    <recommendedName>
        <fullName evidence="4">Peroxisomal enoyl-CoA-hydratase</fullName>
    </recommendedName>
</protein>
<comment type="caution">
    <text evidence="2">The sequence shown here is derived from an EMBL/GenBank/DDBJ whole genome shotgun (WGS) entry which is preliminary data.</text>
</comment>
<keyword evidence="3" id="KW-1185">Reference proteome</keyword>
<evidence type="ECO:0008006" key="4">
    <source>
        <dbReference type="Google" id="ProtNLM"/>
    </source>
</evidence>
<dbReference type="CDD" id="cd06558">
    <property type="entry name" value="crotonase-like"/>
    <property type="match status" value="1"/>
</dbReference>
<comment type="similarity">
    <text evidence="1">Belongs to the enoyl-CoA hydratase/isomerase family.</text>
</comment>
<dbReference type="Gene3D" id="1.10.12.10">
    <property type="entry name" value="Lyase 2-enoyl-coa Hydratase, Chain A, domain 2"/>
    <property type="match status" value="1"/>
</dbReference>
<proteinExistence type="inferred from homology"/>
<organism evidence="2 3">
    <name type="scientific">Collybiopsis confluens</name>
    <dbReference type="NCBI Taxonomy" id="2823264"/>
    <lineage>
        <taxon>Eukaryota</taxon>
        <taxon>Fungi</taxon>
        <taxon>Dikarya</taxon>
        <taxon>Basidiomycota</taxon>
        <taxon>Agaricomycotina</taxon>
        <taxon>Agaricomycetes</taxon>
        <taxon>Agaricomycetidae</taxon>
        <taxon>Agaricales</taxon>
        <taxon>Marasmiineae</taxon>
        <taxon>Omphalotaceae</taxon>
        <taxon>Collybiopsis</taxon>
    </lineage>
</organism>
<accession>A0A8H5MF49</accession>
<dbReference type="Proteomes" id="UP000518752">
    <property type="component" value="Unassembled WGS sequence"/>
</dbReference>
<dbReference type="SUPFAM" id="SSF52096">
    <property type="entry name" value="ClpP/crotonase"/>
    <property type="match status" value="1"/>
</dbReference>
<name>A0A8H5MF49_9AGAR</name>
<dbReference type="PANTHER" id="PTHR43684">
    <property type="match status" value="1"/>
</dbReference>
<dbReference type="Gene3D" id="3.90.226.10">
    <property type="entry name" value="2-enoyl-CoA Hydratase, Chain A, domain 1"/>
    <property type="match status" value="1"/>
</dbReference>
<dbReference type="EMBL" id="JAACJN010000009">
    <property type="protein sequence ID" value="KAF5391554.1"/>
    <property type="molecule type" value="Genomic_DNA"/>
</dbReference>
<sequence length="301" mass="33198">MAPLDYGTLGLKALFVKSEGFVLVITINRAKQRNSFGETLPDELIQVFDLADRDDRVRVVVLTAEHTAPAYCSGADISQGWSGLFKPEEKVEGETAHRDSGGQVTLAIYKCRKLTIAAVNGHAVGVGMTALQLPFDIRFVWEGAKLAFPFVRRGINPEATSSYLLPRLLGHSRANALLLTGATLNPTSHLISSLYYEIIPKREDVFPAAFALAKELAENTSQLSVAYSKALLQHPGESIEENHLLDSRAIELLASGQDAAEGALAFKERRPPKFPDTLSKNSSPWYPWWRSMDIKHRKAKL</sequence>
<evidence type="ECO:0000256" key="1">
    <source>
        <dbReference type="ARBA" id="ARBA00005254"/>
    </source>
</evidence>
<dbReference type="InterPro" id="IPR014748">
    <property type="entry name" value="Enoyl-CoA_hydra_C"/>
</dbReference>
<dbReference type="InterPro" id="IPR051053">
    <property type="entry name" value="ECH/Chromodomain_protein"/>
</dbReference>
<dbReference type="AlphaFoldDB" id="A0A8H5MF49"/>
<dbReference type="PANTHER" id="PTHR43684:SF4">
    <property type="entry name" value="ENOYL-COA HYDRATASE_ISOMERASE FAMILY PROTEIN (AFU_ORTHOLOGUE AFUA_1G01890)"/>
    <property type="match status" value="1"/>
</dbReference>
<dbReference type="Pfam" id="PF00378">
    <property type="entry name" value="ECH_1"/>
    <property type="match status" value="1"/>
</dbReference>
<gene>
    <name evidence="2" type="ORF">D9757_002515</name>
</gene>
<dbReference type="InterPro" id="IPR029045">
    <property type="entry name" value="ClpP/crotonase-like_dom_sf"/>
</dbReference>
<dbReference type="OrthoDB" id="2018133at2759"/>
<dbReference type="InterPro" id="IPR001753">
    <property type="entry name" value="Enoyl-CoA_hydra/iso"/>
</dbReference>